<evidence type="ECO:0000313" key="1">
    <source>
        <dbReference type="EMBL" id="PSU33069.1"/>
    </source>
</evidence>
<evidence type="ECO:0000313" key="2">
    <source>
        <dbReference type="Proteomes" id="UP000241222"/>
    </source>
</evidence>
<gene>
    <name evidence="1" type="ORF">C9I99_15820</name>
</gene>
<sequence>MRQSSNNKNYTNNIATQPRIDERMPIDLCERSIPIGYIVSQFNDCEHKSEYTFTSCSAASSSTLIGSQPQLRGLYPQAVVGIIQITVSNATLVGKLNKGEAKVLLDGDGRWAMGDALS</sequence>
<accession>A0A2T3IX71</accession>
<dbReference type="AlphaFoldDB" id="A0A2T3IX71"/>
<comment type="caution">
    <text evidence="1">The sequence shown here is derived from an EMBL/GenBank/DDBJ whole genome shotgun (WGS) entry which is preliminary data.</text>
</comment>
<proteinExistence type="predicted"/>
<dbReference type="EMBL" id="PYMH01000007">
    <property type="protein sequence ID" value="PSU33069.1"/>
    <property type="molecule type" value="Genomic_DNA"/>
</dbReference>
<reference evidence="1 2" key="1">
    <citation type="submission" date="2018-03" db="EMBL/GenBank/DDBJ databases">
        <title>Whole genome sequencing of Histamine producing bacteria.</title>
        <authorList>
            <person name="Butler K."/>
        </authorList>
    </citation>
    <scope>NUCLEOTIDE SEQUENCE [LARGE SCALE GENOMIC DNA]</scope>
    <source>
        <strain evidence="1 2">JCM 13586</strain>
    </source>
</reference>
<organism evidence="1 2">
    <name type="scientific">Photobacterium lutimaris</name>
    <dbReference type="NCBI Taxonomy" id="388278"/>
    <lineage>
        <taxon>Bacteria</taxon>
        <taxon>Pseudomonadati</taxon>
        <taxon>Pseudomonadota</taxon>
        <taxon>Gammaproteobacteria</taxon>
        <taxon>Vibrionales</taxon>
        <taxon>Vibrionaceae</taxon>
        <taxon>Photobacterium</taxon>
    </lineage>
</organism>
<name>A0A2T3IX71_9GAMM</name>
<protein>
    <submittedName>
        <fullName evidence="1">Uncharacterized protein</fullName>
    </submittedName>
</protein>
<keyword evidence="2" id="KW-1185">Reference proteome</keyword>
<dbReference type="Proteomes" id="UP000241222">
    <property type="component" value="Unassembled WGS sequence"/>
</dbReference>